<protein>
    <recommendedName>
        <fullName evidence="3">Maturase K</fullName>
    </recommendedName>
</protein>
<accession>A0AAV4Q2R8</accession>
<gene>
    <name evidence="1" type="ORF">CDAR_112861</name>
</gene>
<evidence type="ECO:0000313" key="2">
    <source>
        <dbReference type="Proteomes" id="UP001054837"/>
    </source>
</evidence>
<proteinExistence type="predicted"/>
<dbReference type="Proteomes" id="UP001054837">
    <property type="component" value="Unassembled WGS sequence"/>
</dbReference>
<dbReference type="AlphaFoldDB" id="A0AAV4Q2R8"/>
<keyword evidence="2" id="KW-1185">Reference proteome</keyword>
<sequence length="280" mass="32301">MNKKGSHVFQKGSRGKAFFPGIRRYDMSSWMDMKVSHVRDRMFSKRNQEGSYVFQDESERMTYLLLFSLQQSNLPRTDYCHIFATNKSRLSIPPPSLCPSNPLSVSSLIDGRHEPEPSKSSNHGTSNDLHNFPLLLTHSTLIIARVRLEAYRGFELQRLLVVFARLFSSRLIRSFEHVLFLFFFADDFGFSFGVENYYLLTLLDAGNYKNLEVDIFWSRYVRSKCAIRGSISPLLVLIMNRLVRFSFFSLLLVQTMASSTPQGELPLNCEDTEQVSLCFL</sequence>
<dbReference type="EMBL" id="BPLQ01003666">
    <property type="protein sequence ID" value="GIY02315.1"/>
    <property type="molecule type" value="Genomic_DNA"/>
</dbReference>
<name>A0AAV4Q2R8_9ARAC</name>
<comment type="caution">
    <text evidence="1">The sequence shown here is derived from an EMBL/GenBank/DDBJ whole genome shotgun (WGS) entry which is preliminary data.</text>
</comment>
<evidence type="ECO:0008006" key="3">
    <source>
        <dbReference type="Google" id="ProtNLM"/>
    </source>
</evidence>
<evidence type="ECO:0000313" key="1">
    <source>
        <dbReference type="EMBL" id="GIY02315.1"/>
    </source>
</evidence>
<organism evidence="1 2">
    <name type="scientific">Caerostris darwini</name>
    <dbReference type="NCBI Taxonomy" id="1538125"/>
    <lineage>
        <taxon>Eukaryota</taxon>
        <taxon>Metazoa</taxon>
        <taxon>Ecdysozoa</taxon>
        <taxon>Arthropoda</taxon>
        <taxon>Chelicerata</taxon>
        <taxon>Arachnida</taxon>
        <taxon>Araneae</taxon>
        <taxon>Araneomorphae</taxon>
        <taxon>Entelegynae</taxon>
        <taxon>Araneoidea</taxon>
        <taxon>Araneidae</taxon>
        <taxon>Caerostris</taxon>
    </lineage>
</organism>
<reference evidence="1 2" key="1">
    <citation type="submission" date="2021-06" db="EMBL/GenBank/DDBJ databases">
        <title>Caerostris darwini draft genome.</title>
        <authorList>
            <person name="Kono N."/>
            <person name="Arakawa K."/>
        </authorList>
    </citation>
    <scope>NUCLEOTIDE SEQUENCE [LARGE SCALE GENOMIC DNA]</scope>
</reference>